<evidence type="ECO:0000259" key="1">
    <source>
        <dbReference type="Pfam" id="PF18563"/>
    </source>
</evidence>
<name>A0A1H9A4V0_9PROT</name>
<dbReference type="InterPro" id="IPR041464">
    <property type="entry name" value="TubC_N"/>
</dbReference>
<protein>
    <recommendedName>
        <fullName evidence="1">TubC N-terminal docking domain-containing protein</fullName>
    </recommendedName>
</protein>
<dbReference type="EMBL" id="FOFX01000002">
    <property type="protein sequence ID" value="SEP71684.1"/>
    <property type="molecule type" value="Genomic_DNA"/>
</dbReference>
<evidence type="ECO:0000313" key="2">
    <source>
        <dbReference type="EMBL" id="SEP71684.1"/>
    </source>
</evidence>
<evidence type="ECO:0000313" key="3">
    <source>
        <dbReference type="Proteomes" id="UP000181998"/>
    </source>
</evidence>
<reference evidence="3" key="1">
    <citation type="submission" date="2016-10" db="EMBL/GenBank/DDBJ databases">
        <authorList>
            <person name="Varghese N."/>
            <person name="Submissions S."/>
        </authorList>
    </citation>
    <scope>NUCLEOTIDE SEQUENCE [LARGE SCALE GENOMIC DNA]</scope>
    <source>
        <strain evidence="3">Nm9</strain>
    </source>
</reference>
<dbReference type="Proteomes" id="UP000181998">
    <property type="component" value="Unassembled WGS sequence"/>
</dbReference>
<dbReference type="OrthoDB" id="8548146at2"/>
<proteinExistence type="predicted"/>
<dbReference type="Pfam" id="PF18563">
    <property type="entry name" value="TubC_N"/>
    <property type="match status" value="1"/>
</dbReference>
<dbReference type="RefSeq" id="WP_074719588.1">
    <property type="nucleotide sequence ID" value="NZ_FOFX01000002.1"/>
</dbReference>
<dbReference type="Gene3D" id="1.10.10.1830">
    <property type="entry name" value="Non-ribosomal peptide synthase, adenylation domain"/>
    <property type="match status" value="1"/>
</dbReference>
<gene>
    <name evidence="2" type="ORF">SAMN05421510_1002112</name>
</gene>
<organism evidence="2 3">
    <name type="scientific">Nitrosomonas ureae</name>
    <dbReference type="NCBI Taxonomy" id="44577"/>
    <lineage>
        <taxon>Bacteria</taxon>
        <taxon>Pseudomonadati</taxon>
        <taxon>Pseudomonadota</taxon>
        <taxon>Betaproteobacteria</taxon>
        <taxon>Nitrosomonadales</taxon>
        <taxon>Nitrosomonadaceae</taxon>
        <taxon>Nitrosomonas</taxon>
    </lineage>
</organism>
<dbReference type="InterPro" id="IPR044894">
    <property type="entry name" value="TubC_N_sf"/>
</dbReference>
<accession>A0A1H9A4V0</accession>
<feature type="domain" description="TubC N-terminal docking" evidence="1">
    <location>
        <begin position="5"/>
        <end position="52"/>
    </location>
</feature>
<dbReference type="AlphaFoldDB" id="A0A1H9A4V0"/>
<sequence length="121" mass="14078">MEAAEIIEYLREQDFTLKAEGDYLELSPPEKITDELIKKLKKHKPAIIAELKREERRLKVLAMLTDNPETQRAFFTDMDIDPDNVILTIAIRDQYSFEMAIPKAKYDPFPILDLINKGLVQ</sequence>